<comment type="caution">
    <text evidence="1">The sequence shown here is derived from an EMBL/GenBank/DDBJ whole genome shotgun (WGS) entry which is preliminary data.</text>
</comment>
<evidence type="ECO:0000313" key="1">
    <source>
        <dbReference type="EMBL" id="PNC18224.1"/>
    </source>
</evidence>
<proteinExistence type="predicted"/>
<accession>A0A2N8HE38</accession>
<organism evidence="1 2">
    <name type="scientific">Akkermansia muciniphila</name>
    <dbReference type="NCBI Taxonomy" id="239935"/>
    <lineage>
        <taxon>Bacteria</taxon>
        <taxon>Pseudomonadati</taxon>
        <taxon>Verrucomicrobiota</taxon>
        <taxon>Verrucomicrobiia</taxon>
        <taxon>Verrucomicrobiales</taxon>
        <taxon>Akkermansiaceae</taxon>
        <taxon>Akkermansia</taxon>
    </lineage>
</organism>
<dbReference type="Proteomes" id="UP000236000">
    <property type="component" value="Unassembled WGS sequence"/>
</dbReference>
<dbReference type="OrthoDB" id="9801840at2"/>
<dbReference type="AlphaFoldDB" id="A0A2N8HE38"/>
<name>A0A2N8HE38_9BACT</name>
<dbReference type="RefSeq" id="WP_102713641.1">
    <property type="nucleotide sequence ID" value="NZ_PJKA01000010.1"/>
</dbReference>
<protein>
    <submittedName>
        <fullName evidence="1">Uncharacterized protein</fullName>
    </submittedName>
</protein>
<reference evidence="1 2" key="1">
    <citation type="journal article" date="2017" name="BMC Genomics">
        <title>Genome sequencing of 39 Akkermansia muciniphila isolates reveals its population structure, genomic and functional diverisity, and global distribution in mammalian gut microbiotas.</title>
        <authorList>
            <person name="Guo X."/>
            <person name="Li S."/>
            <person name="Zhang J."/>
            <person name="Wu F."/>
            <person name="Li X."/>
            <person name="Wu D."/>
            <person name="Zhang M."/>
            <person name="Ou Z."/>
            <person name="Jie Z."/>
            <person name="Yan Q."/>
            <person name="Li P."/>
            <person name="Yi J."/>
            <person name="Peng Y."/>
        </authorList>
    </citation>
    <scope>NUCLEOTIDE SEQUENCE [LARGE SCALE GENOMIC DNA]</scope>
    <source>
        <strain evidence="1 2">GP24</strain>
    </source>
</reference>
<dbReference type="EMBL" id="PJKA01000010">
    <property type="protein sequence ID" value="PNC18224.1"/>
    <property type="molecule type" value="Genomic_DNA"/>
</dbReference>
<sequence length="64" mass="7636">MQQLAEGGVSRENMIWINFADDRLSRLAMEVLGGFHESYYGMYPEERHKEKVYFFSDEIQIFPQ</sequence>
<gene>
    <name evidence="1" type="ORF">CXU22_06225</name>
</gene>
<evidence type="ECO:0000313" key="2">
    <source>
        <dbReference type="Proteomes" id="UP000236000"/>
    </source>
</evidence>